<organism evidence="1 2">
    <name type="scientific">Bacillus carboniphilus</name>
    <dbReference type="NCBI Taxonomy" id="86663"/>
    <lineage>
        <taxon>Bacteria</taxon>
        <taxon>Bacillati</taxon>
        <taxon>Bacillota</taxon>
        <taxon>Bacilli</taxon>
        <taxon>Bacillales</taxon>
        <taxon>Bacillaceae</taxon>
        <taxon>Bacillus</taxon>
    </lineage>
</organism>
<keyword evidence="2" id="KW-1185">Reference proteome</keyword>
<evidence type="ECO:0008006" key="3">
    <source>
        <dbReference type="Google" id="ProtNLM"/>
    </source>
</evidence>
<accession>A0ABY9JSC4</accession>
<reference evidence="1 2" key="1">
    <citation type="submission" date="2023-06" db="EMBL/GenBank/DDBJ databases">
        <title>Five Gram-positive bacteria isolated from mangrove sediments in Shenzhen, Guangdong, China.</title>
        <authorList>
            <person name="Yu S."/>
            <person name="Zheng W."/>
            <person name="Huang Y."/>
        </authorList>
    </citation>
    <scope>NUCLEOTIDE SEQUENCE [LARGE SCALE GENOMIC DNA]</scope>
    <source>
        <strain evidence="1 2">SaN35-3</strain>
    </source>
</reference>
<dbReference type="EMBL" id="CP129013">
    <property type="protein sequence ID" value="WLR42304.1"/>
    <property type="molecule type" value="Genomic_DNA"/>
</dbReference>
<dbReference type="Proteomes" id="UP001197974">
    <property type="component" value="Chromosome"/>
</dbReference>
<dbReference type="RefSeq" id="WP_306019711.1">
    <property type="nucleotide sequence ID" value="NZ_CP129013.1"/>
</dbReference>
<proteinExistence type="predicted"/>
<gene>
    <name evidence="1" type="ORF">LC087_16530</name>
</gene>
<evidence type="ECO:0000313" key="1">
    <source>
        <dbReference type="EMBL" id="WLR42304.1"/>
    </source>
</evidence>
<protein>
    <recommendedName>
        <fullName evidence="3">Transposase IS701-like DDE domain-containing protein</fullName>
    </recommendedName>
</protein>
<name>A0ABY9JSC4_9BACI</name>
<sequence length="281" mass="32707">MILYQTQQRMTIVIMWKRIDKELSEFRTCFTRQATYEWFVVMIIGLMLRSDQVGLTSIIREPFDLTQVLSCYDAFFRSQAWKLEDLIQTWTKLVYRKAPIYKKDGITILVGDGVKQSKEARKMPGVKRLHQESENSSKAEFIFGHMFGGIGVLIGDPSKKLFCLPLSIRLHDGVNMIRNWRKKQNNYECEGSHIVQIINDAFQATKCMGESLVLLDGYYLSIFALMKRAELLEKSETMLHLLTKAKKSCRAYTKPGEYKGKVVLVKRRDHQTSRPLYIKEE</sequence>
<evidence type="ECO:0000313" key="2">
    <source>
        <dbReference type="Proteomes" id="UP001197974"/>
    </source>
</evidence>